<comment type="caution">
    <text evidence="2">The sequence shown here is derived from an EMBL/GenBank/DDBJ whole genome shotgun (WGS) entry which is preliminary data.</text>
</comment>
<accession>A0A437ALD4</accession>
<proteinExistence type="predicted"/>
<evidence type="ECO:0000313" key="3">
    <source>
        <dbReference type="Proteomes" id="UP000282876"/>
    </source>
</evidence>
<feature type="region of interest" description="Disordered" evidence="1">
    <location>
        <begin position="108"/>
        <end position="139"/>
    </location>
</feature>
<keyword evidence="3" id="KW-1185">Reference proteome</keyword>
<protein>
    <submittedName>
        <fullName evidence="2">Uncharacterized protein</fullName>
    </submittedName>
</protein>
<dbReference type="Proteomes" id="UP000282876">
    <property type="component" value="Unassembled WGS sequence"/>
</dbReference>
<feature type="compositionally biased region" description="Basic and acidic residues" evidence="1">
    <location>
        <begin position="108"/>
        <end position="129"/>
    </location>
</feature>
<evidence type="ECO:0000313" key="2">
    <source>
        <dbReference type="EMBL" id="RVD91924.1"/>
    </source>
</evidence>
<evidence type="ECO:0000256" key="1">
    <source>
        <dbReference type="SAM" id="MobiDB-lite"/>
    </source>
</evidence>
<dbReference type="EMBL" id="RCSS01000365">
    <property type="protein sequence ID" value="RVD91924.1"/>
    <property type="molecule type" value="Genomic_DNA"/>
</dbReference>
<dbReference type="VEuPathDB" id="MicrosporidiaDB:TUBRATIS_16030"/>
<reference evidence="2 3" key="1">
    <citation type="submission" date="2018-10" db="EMBL/GenBank/DDBJ databases">
        <title>Draft genome sequence of the microsporidian Tubulinosema ratisbonensis.</title>
        <authorList>
            <person name="Polonais V."/>
            <person name="Peyretaillade E."/>
            <person name="Niehus S."/>
            <person name="Wawrzyniak I."/>
            <person name="Franchet A."/>
            <person name="Gaspin C."/>
            <person name="Reichstadt M."/>
            <person name="Belser C."/>
            <person name="Labadie K."/>
            <person name="Delbac F."/>
            <person name="Ferrandon D."/>
        </authorList>
    </citation>
    <scope>NUCLEOTIDE SEQUENCE [LARGE SCALE GENOMIC DNA]</scope>
    <source>
        <strain evidence="2 3">Franzen</strain>
    </source>
</reference>
<name>A0A437ALD4_9MICR</name>
<dbReference type="AlphaFoldDB" id="A0A437ALD4"/>
<sequence length="139" mass="16707">MLYYLLKVYLTQPINKTSGNDQRTIENSKEDLFNEQIMKELVNRSFFRNEFISSFIENNFEEDVIVFYGKRKLEVESDHSYCKRKKENETETGFQSYKKEEKINMLKKFSDEKRRRSEKKEGMSHKKDVFMGAPESTID</sequence>
<organism evidence="2 3">
    <name type="scientific">Tubulinosema ratisbonensis</name>
    <dbReference type="NCBI Taxonomy" id="291195"/>
    <lineage>
        <taxon>Eukaryota</taxon>
        <taxon>Fungi</taxon>
        <taxon>Fungi incertae sedis</taxon>
        <taxon>Microsporidia</taxon>
        <taxon>Tubulinosematoidea</taxon>
        <taxon>Tubulinosematidae</taxon>
        <taxon>Tubulinosema</taxon>
    </lineage>
</organism>
<gene>
    <name evidence="2" type="ORF">TUBRATIS_16030</name>
</gene>